<dbReference type="Pfam" id="PF02604">
    <property type="entry name" value="PhdYeFM_antitox"/>
    <property type="match status" value="1"/>
</dbReference>
<dbReference type="NCBIfam" id="TIGR01552">
    <property type="entry name" value="phd_fam"/>
    <property type="match status" value="1"/>
</dbReference>
<name>A0A927IF65_9ACTN</name>
<comment type="caution">
    <text evidence="3">The sequence shown here is derived from an EMBL/GenBank/DDBJ whole genome shotgun (WGS) entry which is preliminary data.</text>
</comment>
<organism evidence="3 4">
    <name type="scientific">Streptomyces chumphonensis</name>
    <dbReference type="NCBI Taxonomy" id="1214925"/>
    <lineage>
        <taxon>Bacteria</taxon>
        <taxon>Bacillati</taxon>
        <taxon>Actinomycetota</taxon>
        <taxon>Actinomycetes</taxon>
        <taxon>Kitasatosporales</taxon>
        <taxon>Streptomycetaceae</taxon>
        <taxon>Streptomyces</taxon>
    </lineage>
</organism>
<evidence type="ECO:0000313" key="3">
    <source>
        <dbReference type="EMBL" id="MBD3934907.1"/>
    </source>
</evidence>
<dbReference type="Proteomes" id="UP000632289">
    <property type="component" value="Unassembled WGS sequence"/>
</dbReference>
<sequence length="92" mass="10071">MTISASEARTNLYPLIKQVNEDHAPVRISSKQGNAVLMSEDDYEAWQETMYLLSTPANAARLLAAVARDKAGQEPTVTTTMDELWNMAEGAA</sequence>
<evidence type="ECO:0000256" key="2">
    <source>
        <dbReference type="RuleBase" id="RU362080"/>
    </source>
</evidence>
<dbReference type="Gene3D" id="3.40.1620.10">
    <property type="entry name" value="YefM-like domain"/>
    <property type="match status" value="1"/>
</dbReference>
<dbReference type="AlphaFoldDB" id="A0A927IF65"/>
<evidence type="ECO:0000256" key="1">
    <source>
        <dbReference type="ARBA" id="ARBA00009981"/>
    </source>
</evidence>
<dbReference type="SUPFAM" id="SSF143120">
    <property type="entry name" value="YefM-like"/>
    <property type="match status" value="1"/>
</dbReference>
<reference evidence="3" key="1">
    <citation type="submission" date="2020-09" db="EMBL/GenBank/DDBJ databases">
        <title>Secondary metabolite and genome analysis of marine Streptomyces chumphonensis KK1-2T.</title>
        <authorList>
            <person name="Phongsopitanun W."/>
            <person name="Kanchanasin P."/>
            <person name="Pittayakhajonwut P."/>
            <person name="Suwanborirux K."/>
            <person name="Tanasupawat S."/>
        </authorList>
    </citation>
    <scope>NUCLEOTIDE SEQUENCE</scope>
    <source>
        <strain evidence="3">KK1-2</strain>
    </source>
</reference>
<keyword evidence="4" id="KW-1185">Reference proteome</keyword>
<accession>A0A927IF65</accession>
<protein>
    <recommendedName>
        <fullName evidence="2">Antitoxin</fullName>
    </recommendedName>
</protein>
<dbReference type="InterPro" id="IPR051405">
    <property type="entry name" value="phD/YefM_antitoxin"/>
</dbReference>
<proteinExistence type="inferred from homology"/>
<dbReference type="InterPro" id="IPR036165">
    <property type="entry name" value="YefM-like_sf"/>
</dbReference>
<dbReference type="PANTHER" id="PTHR33713">
    <property type="entry name" value="ANTITOXIN YAFN-RELATED"/>
    <property type="match status" value="1"/>
</dbReference>
<dbReference type="PANTHER" id="PTHR33713:SF6">
    <property type="entry name" value="ANTITOXIN YEFM"/>
    <property type="match status" value="1"/>
</dbReference>
<comment type="function">
    <text evidence="2">Antitoxin component of a type II toxin-antitoxin (TA) system.</text>
</comment>
<evidence type="ECO:0000313" key="4">
    <source>
        <dbReference type="Proteomes" id="UP000632289"/>
    </source>
</evidence>
<gene>
    <name evidence="3" type="ORF">IF129_25525</name>
</gene>
<dbReference type="Gene3D" id="1.10.1220.170">
    <property type="match status" value="1"/>
</dbReference>
<dbReference type="RefSeq" id="WP_191212205.1">
    <property type="nucleotide sequence ID" value="NZ_BAABKL010000013.1"/>
</dbReference>
<comment type="similarity">
    <text evidence="1 2">Belongs to the phD/YefM antitoxin family.</text>
</comment>
<dbReference type="InterPro" id="IPR006442">
    <property type="entry name" value="Antitoxin_Phd/YefM"/>
</dbReference>
<dbReference type="EMBL" id="JACXYU010000022">
    <property type="protein sequence ID" value="MBD3934907.1"/>
    <property type="molecule type" value="Genomic_DNA"/>
</dbReference>